<name>I0IBR6_PHYMF</name>
<sequence length="455" mass="48172">MPNRNLPSPDRSSRSGRPASREPARAAPLDTLRMSPEDKQKLVAYVESRGKEVADNRRRLRVDFHGRKVFGRLSVEEGTGPLCSLVPRNLSVRGFAFVHGVFVNVGMRCRLTLPMLGERWGEVSGTVSRCRHLQGIVHEVSVTFDGEIDLADFVHLTPGQKRRIEEEALAGAATRQPEPQTAPETKPRTEHAPEHEPGPAAATAPPPAAGARVMLVDPDATSRSRTEAALAAAGLRVQAFGTNHAARASCEAAPPGDEGPAAILLCGHPGPQRSGVAELRFDPVALAGHLRRRGLTSPILLLLSEGQEAATVQRRAAMAGVTELVPAGSDPVRLAERVVAQARHSAASRGLDPLRSTRTAGPEVAAFAASAAGYRERLRRPGTAERPGLLRGACEELTVTAVQAGFAAVATAAHALQAAADDAAAGRPGVQAAIDRLDGLLRRVEAAYPRDRRAA</sequence>
<dbReference type="EMBL" id="AP012338">
    <property type="protein sequence ID" value="BAM02704.1"/>
    <property type="molecule type" value="Genomic_DNA"/>
</dbReference>
<feature type="domain" description="Response regulatory" evidence="3">
    <location>
        <begin position="212"/>
        <end position="342"/>
    </location>
</feature>
<keyword evidence="5" id="KW-1185">Reference proteome</keyword>
<dbReference type="RefSeq" id="WP_014435924.1">
    <property type="nucleotide sequence ID" value="NC_017080.1"/>
</dbReference>
<evidence type="ECO:0000256" key="2">
    <source>
        <dbReference type="SAM" id="MobiDB-lite"/>
    </source>
</evidence>
<dbReference type="InterPro" id="IPR001789">
    <property type="entry name" value="Sig_transdc_resp-reg_receiver"/>
</dbReference>
<feature type="compositionally biased region" description="Low complexity" evidence="2">
    <location>
        <begin position="7"/>
        <end position="18"/>
    </location>
</feature>
<feature type="region of interest" description="Disordered" evidence="2">
    <location>
        <begin position="169"/>
        <end position="207"/>
    </location>
</feature>
<feature type="region of interest" description="Disordered" evidence="2">
    <location>
        <begin position="1"/>
        <end position="35"/>
    </location>
</feature>
<evidence type="ECO:0000256" key="1">
    <source>
        <dbReference type="PROSITE-ProRule" id="PRU00169"/>
    </source>
</evidence>
<comment type="caution">
    <text evidence="1">Lacks conserved residue(s) required for the propagation of feature annotation.</text>
</comment>
<proteinExistence type="predicted"/>
<protein>
    <recommendedName>
        <fullName evidence="3">Response regulatory domain-containing protein</fullName>
    </recommendedName>
</protein>
<dbReference type="AlphaFoldDB" id="I0IBR6"/>
<dbReference type="KEGG" id="phm:PSMK_05450"/>
<gene>
    <name evidence="4" type="ordered locus">PSMK_05450</name>
</gene>
<dbReference type="eggNOG" id="COG3706">
    <property type="taxonomic scope" value="Bacteria"/>
</dbReference>
<evidence type="ECO:0000313" key="4">
    <source>
        <dbReference type="EMBL" id="BAM02704.1"/>
    </source>
</evidence>
<dbReference type="Proteomes" id="UP000007881">
    <property type="component" value="Chromosome"/>
</dbReference>
<dbReference type="Gene3D" id="3.40.50.2300">
    <property type="match status" value="1"/>
</dbReference>
<dbReference type="PROSITE" id="PS50110">
    <property type="entry name" value="RESPONSE_REGULATORY"/>
    <property type="match status" value="1"/>
</dbReference>
<reference evidence="4 5" key="1">
    <citation type="submission" date="2012-02" db="EMBL/GenBank/DDBJ databases">
        <title>Complete genome sequence of Phycisphaera mikurensis NBRC 102666.</title>
        <authorList>
            <person name="Ankai A."/>
            <person name="Hosoyama A."/>
            <person name="Terui Y."/>
            <person name="Sekine M."/>
            <person name="Fukai R."/>
            <person name="Kato Y."/>
            <person name="Nakamura S."/>
            <person name="Yamada-Narita S."/>
            <person name="Kawakoshi A."/>
            <person name="Fukunaga Y."/>
            <person name="Yamazaki S."/>
            <person name="Fujita N."/>
        </authorList>
    </citation>
    <scope>NUCLEOTIDE SEQUENCE [LARGE SCALE GENOMIC DNA]</scope>
    <source>
        <strain evidence="5">NBRC 102666 / KCTC 22515 / FYK2301M01</strain>
    </source>
</reference>
<accession>I0IBR6</accession>
<dbReference type="GO" id="GO:0000160">
    <property type="term" value="P:phosphorelay signal transduction system"/>
    <property type="evidence" value="ECO:0007669"/>
    <property type="project" value="InterPro"/>
</dbReference>
<dbReference type="HOGENOM" id="CLU_601104_0_0_0"/>
<organism evidence="4 5">
    <name type="scientific">Phycisphaera mikurensis (strain NBRC 102666 / KCTC 22515 / FYK2301M01)</name>
    <dbReference type="NCBI Taxonomy" id="1142394"/>
    <lineage>
        <taxon>Bacteria</taxon>
        <taxon>Pseudomonadati</taxon>
        <taxon>Planctomycetota</taxon>
        <taxon>Phycisphaerae</taxon>
        <taxon>Phycisphaerales</taxon>
        <taxon>Phycisphaeraceae</taxon>
        <taxon>Phycisphaera</taxon>
    </lineage>
</organism>
<evidence type="ECO:0000313" key="5">
    <source>
        <dbReference type="Proteomes" id="UP000007881"/>
    </source>
</evidence>
<feature type="compositionally biased region" description="Basic and acidic residues" evidence="2">
    <location>
        <begin position="185"/>
        <end position="197"/>
    </location>
</feature>
<evidence type="ECO:0000259" key="3">
    <source>
        <dbReference type="PROSITE" id="PS50110"/>
    </source>
</evidence>